<name>A0A8J3PGH3_9ACTN</name>
<gene>
    <name evidence="1" type="ORF">Cme02nite_51180</name>
</gene>
<evidence type="ECO:0000313" key="1">
    <source>
        <dbReference type="EMBL" id="GIG16786.1"/>
    </source>
</evidence>
<dbReference type="Proteomes" id="UP000660339">
    <property type="component" value="Unassembled WGS sequence"/>
</dbReference>
<reference evidence="1" key="1">
    <citation type="submission" date="2021-01" db="EMBL/GenBank/DDBJ databases">
        <title>Whole genome shotgun sequence of Catellatospora methionotrophica NBRC 14553.</title>
        <authorList>
            <person name="Komaki H."/>
            <person name="Tamura T."/>
        </authorList>
    </citation>
    <scope>NUCLEOTIDE SEQUENCE</scope>
    <source>
        <strain evidence="1">NBRC 14553</strain>
    </source>
</reference>
<organism evidence="1 2">
    <name type="scientific">Catellatospora methionotrophica</name>
    <dbReference type="NCBI Taxonomy" id="121620"/>
    <lineage>
        <taxon>Bacteria</taxon>
        <taxon>Bacillati</taxon>
        <taxon>Actinomycetota</taxon>
        <taxon>Actinomycetes</taxon>
        <taxon>Micromonosporales</taxon>
        <taxon>Micromonosporaceae</taxon>
        <taxon>Catellatospora</taxon>
    </lineage>
</organism>
<dbReference type="EMBL" id="BONJ01000028">
    <property type="protein sequence ID" value="GIG16786.1"/>
    <property type="molecule type" value="Genomic_DNA"/>
</dbReference>
<evidence type="ECO:0000313" key="2">
    <source>
        <dbReference type="Proteomes" id="UP000660339"/>
    </source>
</evidence>
<protein>
    <submittedName>
        <fullName evidence="1">Uncharacterized protein</fullName>
    </submittedName>
</protein>
<accession>A0A8J3PGH3</accession>
<proteinExistence type="predicted"/>
<dbReference type="AlphaFoldDB" id="A0A8J3PGH3"/>
<keyword evidence="2" id="KW-1185">Reference proteome</keyword>
<sequence length="127" mass="13588">MPVPEPGTRPTAAQLVAAFAEAGLHGQLGFEIAGLELPQQDGDDYDHARYLGTVYMSSNTPARRPDAPVREITLYKPGESTLAATLAVRHLLGAVVVIACDDDLEDSVLLVRPDDDPAALAAVWQWP</sequence>
<comment type="caution">
    <text evidence="1">The sequence shown here is derived from an EMBL/GenBank/DDBJ whole genome shotgun (WGS) entry which is preliminary data.</text>
</comment>